<evidence type="ECO:0000313" key="7">
    <source>
        <dbReference type="Proteomes" id="UP000010797"/>
    </source>
</evidence>
<evidence type="ECO:0000256" key="1">
    <source>
        <dbReference type="ARBA" id="ARBA00004196"/>
    </source>
</evidence>
<dbReference type="PROSITE" id="PS51257">
    <property type="entry name" value="PROKAR_LIPOPROTEIN"/>
    <property type="match status" value="1"/>
</dbReference>
<dbReference type="Gene3D" id="2.40.50.100">
    <property type="match status" value="2"/>
</dbReference>
<dbReference type="KEGG" id="ddl:Desdi_2754"/>
<comment type="subcellular location">
    <subcellularLocation>
        <location evidence="1">Cell envelope</location>
    </subcellularLocation>
</comment>
<dbReference type="STRING" id="871963.Desdi_2754"/>
<feature type="coiled-coil region" evidence="3">
    <location>
        <begin position="186"/>
        <end position="213"/>
    </location>
</feature>
<dbReference type="HOGENOM" id="CLU_018816_6_3_9"/>
<evidence type="ECO:0000256" key="3">
    <source>
        <dbReference type="SAM" id="Coils"/>
    </source>
</evidence>
<name>L0FB50_DESDL</name>
<dbReference type="SUPFAM" id="SSF111369">
    <property type="entry name" value="HlyD-like secretion proteins"/>
    <property type="match status" value="2"/>
</dbReference>
<feature type="coiled-coil region" evidence="3">
    <location>
        <begin position="75"/>
        <end position="135"/>
    </location>
</feature>
<dbReference type="Gene3D" id="2.40.30.170">
    <property type="match status" value="1"/>
</dbReference>
<dbReference type="eggNOG" id="COG1566">
    <property type="taxonomic scope" value="Bacteria"/>
</dbReference>
<feature type="signal peptide" evidence="4">
    <location>
        <begin position="1"/>
        <end position="22"/>
    </location>
</feature>
<organism evidence="6 7">
    <name type="scientific">Desulfitobacterium dichloroeliminans (strain LMG P-21439 / DCA1)</name>
    <dbReference type="NCBI Taxonomy" id="871963"/>
    <lineage>
        <taxon>Bacteria</taxon>
        <taxon>Bacillati</taxon>
        <taxon>Bacillota</taxon>
        <taxon>Clostridia</taxon>
        <taxon>Eubacteriales</taxon>
        <taxon>Desulfitobacteriaceae</taxon>
        <taxon>Desulfitobacterium</taxon>
    </lineage>
</organism>
<feature type="chain" id="PRO_5038849640" description="CzcB-like barrel-sandwich hybrid domain-containing protein" evidence="4">
    <location>
        <begin position="23"/>
        <end position="328"/>
    </location>
</feature>
<reference evidence="7" key="1">
    <citation type="submission" date="2012-02" db="EMBL/GenBank/DDBJ databases">
        <title>Complete sequence of Desulfitobacterium dichloroeliminans LMG P-21439.</title>
        <authorList>
            <person name="Lucas S."/>
            <person name="Han J."/>
            <person name="Lapidus A."/>
            <person name="Cheng J.-F."/>
            <person name="Goodwin L."/>
            <person name="Pitluck S."/>
            <person name="Peters L."/>
            <person name="Ovchinnikova G."/>
            <person name="Teshima H."/>
            <person name="Detter J.C."/>
            <person name="Han C."/>
            <person name="Tapia R."/>
            <person name="Land M."/>
            <person name="Hauser L."/>
            <person name="Kyrpides N."/>
            <person name="Ivanova N."/>
            <person name="Pagani I."/>
            <person name="Kruse T."/>
            <person name="de Vos W.M."/>
            <person name="Boon N."/>
            <person name="Smidt H."/>
            <person name="Woyke T."/>
        </authorList>
    </citation>
    <scope>NUCLEOTIDE SEQUENCE [LARGE SCALE GENOMIC DNA]</scope>
    <source>
        <strain evidence="7">LMG P-21439 / DCA1</strain>
    </source>
</reference>
<dbReference type="RefSeq" id="WP_015263134.1">
    <property type="nucleotide sequence ID" value="NC_019903.1"/>
</dbReference>
<evidence type="ECO:0000256" key="2">
    <source>
        <dbReference type="ARBA" id="ARBA00023054"/>
    </source>
</evidence>
<feature type="domain" description="CzcB-like barrel-sandwich hybrid" evidence="5">
    <location>
        <begin position="40"/>
        <end position="241"/>
    </location>
</feature>
<dbReference type="InterPro" id="IPR050465">
    <property type="entry name" value="UPF0194_transport"/>
</dbReference>
<dbReference type="Pfam" id="PF25973">
    <property type="entry name" value="BSH_CzcB"/>
    <property type="match status" value="1"/>
</dbReference>
<dbReference type="InterPro" id="IPR058647">
    <property type="entry name" value="BSH_CzcB-like"/>
</dbReference>
<dbReference type="Gene3D" id="1.10.287.470">
    <property type="entry name" value="Helix hairpin bin"/>
    <property type="match status" value="2"/>
</dbReference>
<gene>
    <name evidence="6" type="ordered locus">Desdi_2754</name>
</gene>
<proteinExistence type="predicted"/>
<evidence type="ECO:0000313" key="6">
    <source>
        <dbReference type="EMBL" id="AGA70168.1"/>
    </source>
</evidence>
<keyword evidence="2 3" id="KW-0175">Coiled coil</keyword>
<evidence type="ECO:0000256" key="4">
    <source>
        <dbReference type="SAM" id="SignalP"/>
    </source>
</evidence>
<dbReference type="Proteomes" id="UP000010797">
    <property type="component" value="Chromosome"/>
</dbReference>
<sequence length="328" mass="35993">MRRILWAVGLSCLILAMSGCSSSDLVFEGIVETTIYSHYSEVAGKITQLSPELGQGVKAGDLIAVIDDRKEKDALKQLEATLAKKKTTLAELTASVDSEEIQQSRNNVALAEIALANAQLSRDRVQKDYENVQALWKGGALPQADLDKVKYQADLAETAVSTATLQADNARQKLALVEKGAPQEKIDSAQADIALTEIQIRQTQENLAKYKLTALQDGTIISKNYLLGNMVSPGYNIADIASETEKHLVVYIPEEHLSKISYGQEMLIRNRTEEYKGTVIFIDVVAQYSPKDLQTSANKNKESMKIKVSLAEDIPLKIGEKAELILAK</sequence>
<dbReference type="PANTHER" id="PTHR32347:SF23">
    <property type="entry name" value="BLL5650 PROTEIN"/>
    <property type="match status" value="1"/>
</dbReference>
<protein>
    <recommendedName>
        <fullName evidence="5">CzcB-like barrel-sandwich hybrid domain-containing protein</fullName>
    </recommendedName>
</protein>
<dbReference type="GO" id="GO:0030313">
    <property type="term" value="C:cell envelope"/>
    <property type="evidence" value="ECO:0007669"/>
    <property type="project" value="UniProtKB-SubCell"/>
</dbReference>
<keyword evidence="7" id="KW-1185">Reference proteome</keyword>
<dbReference type="PANTHER" id="PTHR32347">
    <property type="entry name" value="EFFLUX SYSTEM COMPONENT YKNX-RELATED"/>
    <property type="match status" value="1"/>
</dbReference>
<dbReference type="AlphaFoldDB" id="L0FB50"/>
<dbReference type="EMBL" id="CP003344">
    <property type="protein sequence ID" value="AGA70168.1"/>
    <property type="molecule type" value="Genomic_DNA"/>
</dbReference>
<dbReference type="OrthoDB" id="1883197at2"/>
<evidence type="ECO:0000259" key="5">
    <source>
        <dbReference type="Pfam" id="PF25973"/>
    </source>
</evidence>
<accession>L0FB50</accession>
<keyword evidence="4" id="KW-0732">Signal</keyword>